<dbReference type="AlphaFoldDB" id="A0A371PW59"/>
<comment type="caution">
    <text evidence="1">The sequence shown here is derived from an EMBL/GenBank/DDBJ whole genome shotgun (WGS) entry which is preliminary data.</text>
</comment>
<sequence>MAATVFGHIASHYDQVHLTSHASRPTALGSCTQSSLAAVGDASGAVHLWSLTEYRPMPKSRRLHTVPVTAVACLRLAEEDLTFVISAAFDGSIRMWETSQDPMESPVDQRPALVTALAAADTPAGPLLAAAWNDAEIHVWHLTSGNVRTLPMLYRCSALTLSSAGQLTVGGPDGVHATRLDLERLWD</sequence>
<dbReference type="SUPFAM" id="SSF50978">
    <property type="entry name" value="WD40 repeat-like"/>
    <property type="match status" value="1"/>
</dbReference>
<dbReference type="InterPro" id="IPR036322">
    <property type="entry name" value="WD40_repeat_dom_sf"/>
</dbReference>
<proteinExistence type="predicted"/>
<reference evidence="1 2" key="1">
    <citation type="submission" date="2018-08" db="EMBL/GenBank/DDBJ databases">
        <title>Streptomyces NEAU-D10 sp. nov., a novel Actinomycete isolated from soil.</title>
        <authorList>
            <person name="Jin L."/>
        </authorList>
    </citation>
    <scope>NUCLEOTIDE SEQUENCE [LARGE SCALE GENOMIC DNA]</scope>
    <source>
        <strain evidence="1 2">NEAU-D10</strain>
    </source>
</reference>
<gene>
    <name evidence="1" type="ORF">DY245_32000</name>
</gene>
<evidence type="ECO:0000313" key="1">
    <source>
        <dbReference type="EMBL" id="REK86481.1"/>
    </source>
</evidence>
<dbReference type="Gene3D" id="2.130.10.10">
    <property type="entry name" value="YVTN repeat-like/Quinoprotein amine dehydrogenase"/>
    <property type="match status" value="1"/>
</dbReference>
<organism evidence="1 2">
    <name type="scientific">Streptomyces inhibens</name>
    <dbReference type="NCBI Taxonomy" id="2293571"/>
    <lineage>
        <taxon>Bacteria</taxon>
        <taxon>Bacillati</taxon>
        <taxon>Actinomycetota</taxon>
        <taxon>Actinomycetes</taxon>
        <taxon>Kitasatosporales</taxon>
        <taxon>Streptomycetaceae</taxon>
        <taxon>Streptomyces</taxon>
    </lineage>
</organism>
<dbReference type="InterPro" id="IPR015943">
    <property type="entry name" value="WD40/YVTN_repeat-like_dom_sf"/>
</dbReference>
<keyword evidence="2" id="KW-1185">Reference proteome</keyword>
<dbReference type="OrthoDB" id="3443514at2"/>
<dbReference type="Proteomes" id="UP000262477">
    <property type="component" value="Unassembled WGS sequence"/>
</dbReference>
<accession>A0A371PW59</accession>
<dbReference type="EMBL" id="QUAC01000246">
    <property type="protein sequence ID" value="REK86481.1"/>
    <property type="molecule type" value="Genomic_DNA"/>
</dbReference>
<dbReference type="RefSeq" id="WP_128510680.1">
    <property type="nucleotide sequence ID" value="NZ_QUAC01000246.1"/>
</dbReference>
<name>A0A371PW59_STRIH</name>
<evidence type="ECO:0000313" key="2">
    <source>
        <dbReference type="Proteomes" id="UP000262477"/>
    </source>
</evidence>
<protein>
    <submittedName>
        <fullName evidence="1">Uncharacterized protein</fullName>
    </submittedName>
</protein>